<name>A0A086T6U3_HAPC1</name>
<evidence type="ECO:0000313" key="10">
    <source>
        <dbReference type="EMBL" id="KFH45075.1"/>
    </source>
</evidence>
<keyword evidence="4 9" id="KW-1133">Transmembrane helix</keyword>
<dbReference type="EMBL" id="JPKY01000038">
    <property type="protein sequence ID" value="KFH45075.1"/>
    <property type="molecule type" value="Genomic_DNA"/>
</dbReference>
<dbReference type="PRINTS" id="PR01415">
    <property type="entry name" value="ANKYRIN"/>
</dbReference>
<evidence type="ECO:0000256" key="8">
    <source>
        <dbReference type="SAM" id="MobiDB-lite"/>
    </source>
</evidence>
<feature type="compositionally biased region" description="Low complexity" evidence="8">
    <location>
        <begin position="1"/>
        <end position="24"/>
    </location>
</feature>
<accession>A0A086T6U3</accession>
<dbReference type="GO" id="GO:0016020">
    <property type="term" value="C:membrane"/>
    <property type="evidence" value="ECO:0007669"/>
    <property type="project" value="UniProtKB-SubCell"/>
</dbReference>
<dbReference type="InterPro" id="IPR002523">
    <property type="entry name" value="MgTranspt_CorA/ZnTranspt_ZntB"/>
</dbReference>
<organism evidence="10 11">
    <name type="scientific">Hapsidospora chrysogenum (strain ATCC 11550 / CBS 779.69 / DSM 880 / IAM 14645 / JCM 23072 / IMI 49137)</name>
    <name type="common">Acremonium chrysogenum</name>
    <dbReference type="NCBI Taxonomy" id="857340"/>
    <lineage>
        <taxon>Eukaryota</taxon>
        <taxon>Fungi</taxon>
        <taxon>Dikarya</taxon>
        <taxon>Ascomycota</taxon>
        <taxon>Pezizomycotina</taxon>
        <taxon>Sordariomycetes</taxon>
        <taxon>Hypocreomycetidae</taxon>
        <taxon>Hypocreales</taxon>
        <taxon>Bionectriaceae</taxon>
        <taxon>Hapsidospora</taxon>
    </lineage>
</organism>
<dbReference type="Gene3D" id="1.25.40.20">
    <property type="entry name" value="Ankyrin repeat-containing domain"/>
    <property type="match status" value="4"/>
</dbReference>
<evidence type="ECO:0000256" key="2">
    <source>
        <dbReference type="ARBA" id="ARBA00022692"/>
    </source>
</evidence>
<feature type="region of interest" description="Disordered" evidence="8">
    <location>
        <begin position="779"/>
        <end position="867"/>
    </location>
</feature>
<dbReference type="InterPro" id="IPR045863">
    <property type="entry name" value="CorA_TM1_TM2"/>
</dbReference>
<feature type="repeat" description="ANK" evidence="7">
    <location>
        <begin position="460"/>
        <end position="484"/>
    </location>
</feature>
<dbReference type="SMART" id="SM00248">
    <property type="entry name" value="ANK"/>
    <property type="match status" value="15"/>
</dbReference>
<feature type="compositionally biased region" description="Low complexity" evidence="8">
    <location>
        <begin position="31"/>
        <end position="41"/>
    </location>
</feature>
<dbReference type="SUPFAM" id="SSF48403">
    <property type="entry name" value="Ankyrin repeat"/>
    <property type="match status" value="3"/>
</dbReference>
<feature type="repeat" description="ANK" evidence="7">
    <location>
        <begin position="595"/>
        <end position="618"/>
    </location>
</feature>
<feature type="region of interest" description="Disordered" evidence="8">
    <location>
        <begin position="1287"/>
        <end position="1307"/>
    </location>
</feature>
<dbReference type="PROSITE" id="PS50088">
    <property type="entry name" value="ANK_REPEAT"/>
    <property type="match status" value="11"/>
</dbReference>
<dbReference type="Gene3D" id="1.20.58.340">
    <property type="entry name" value="Magnesium transport protein CorA, transmembrane region"/>
    <property type="match status" value="1"/>
</dbReference>
<sequence>MHDAAPGCRSSRSSSQEPSGASACTWGRQGISIPSSSSSSEIEILEPAQPLLLAAKASGPEDILRVLQQGADPLERNKSKQTFLHLLVANQKVTDKDLAQTLETVGEKNVEELLNARDKRDRTPLHYATVFSRQGQSAIVELLIQHGARLAVAERDGSHPLHFATQYGLTEVVKVLLKHMEDVEVDAKDLTDGTPLAAACWKGNLEIAELLVDAGADTRSRDNTGWTPLHMAAFHDHAGIVNLLLNKGADVAATNEIGYTPLHAAATSPTTMGSTVDLLLKHGACVNARHSYGATPLGMASYAGNVEVATILVDHGANIDACDLEGCTPLMIAVLEQEEEMVDLYLKRGADVQRKDVQGFSALDKAHRSEHGRIMHRLILGGAFSDRGNGNGCTPIMTCSRLGYQDAVDLLLQRGADPNKVDDTHSTCLSKASYGGHVEVVETLLRHKPPKTNVDAQDDSGETALHHACFGGYSEIVHLLLHEGEADPGIVDHKGRGPLHQACTVGYEPVARLLINHRVPLHAQDHEGYTALHLASASSLEDQEVPTPDDEIGDDCIGVPMHWKKVRAPRREGEYAKIIQLLLEKGVDPLLATNDGMTAFHLAARNDDSKRMKLLLEKTPREGLATRNARGETALCIALERGNQSSAQMLLEELEIADFGDKDIEKESLLWAASSRDTHEVARLLFQKSTKATSMLEERVHWGPMDWAADRGMPEVLWALLCNLDWSPETDMKRESARMVAMKAREAAANSEKAIAPKTARNLGDRKNRRVHSMIRRMGGRRGFPKGQRTRGDRISHQKPNDKTLENLQPPTKDAGPRLAGLAVSPPQQDALGDGWEWPGDPSERESHGILSQKHTTSRKKEEGAVEKEHNDVYDLIVDMLRDPPIIQTSRPNLPFTLPEIPSRLRTATKDYEAAIVDFYAQGSRSGFLTRFRSVTETVYDSGPSAIMRQARETMRSISSGINGMDYNSRHASLKTYTEEDLRFTWIHLPANNMRWMNDLLLRVCIDRGVQEHEFQDLSSFLSSSWAQTPDRISKTRFMKPRCAVRELGLSRIKDAYAAKEKNEGDLDLNSFFGVVEENHEIQHSQAMALYPQIPYLTFSKERSEGLESEARNNYESLLAEYDEYVIHGSRTLDEFYYHFSSEERFLEDMRERNLDQVVTKAIDGSPDGNDDWTSVRVDQAWLWMLDEDTLITSSTHRVDGGEDPFFHGIVDLLGKSGQSKAKQSPPINASEMSDLIADFCVGFFDAQPRQRHEAHRTPHGSIRQLFSDSINKAAIEEAGLFHKFTQEKLERRDDPKPKNNRRDEPIGRAANLFRNIKDIRDELNILKTVAEFQYSVQRGLRSVQGRDIQPSSHSVIRDIEEMDELAKRIQNAVNTTLTLEQNEIAISQAQEGVRQGRTLMVFTVVTIIFLPMSFLTSMFAMDVASFQKTPDWAFAAVFGISVGIFLPLASYAFYSDALTNFLHGRFADETSSRLGKSQSEQPRSAALWTASKYYIEAVSDQKGSSSTVHVAKDVNTSRHLQRSGWKWPLVRRNTARKTADEEAFVPN</sequence>
<comment type="subcellular location">
    <subcellularLocation>
        <location evidence="1">Membrane</location>
        <topology evidence="1">Multi-pass membrane protein</topology>
    </subcellularLocation>
</comment>
<keyword evidence="6 9" id="KW-0472">Membrane</keyword>
<evidence type="ECO:0000256" key="6">
    <source>
        <dbReference type="ARBA" id="ARBA00023136"/>
    </source>
</evidence>
<keyword evidence="3" id="KW-0677">Repeat</keyword>
<dbReference type="PANTHER" id="PTHR24126:SF14">
    <property type="entry name" value="ANK_REP_REGION DOMAIN-CONTAINING PROTEIN"/>
    <property type="match status" value="1"/>
</dbReference>
<feature type="repeat" description="ANK" evidence="7">
    <location>
        <begin position="191"/>
        <end position="223"/>
    </location>
</feature>
<dbReference type="Proteomes" id="UP000029964">
    <property type="component" value="Unassembled WGS sequence"/>
</dbReference>
<dbReference type="STRING" id="857340.A0A086T6U3"/>
<dbReference type="PROSITE" id="PS50297">
    <property type="entry name" value="ANK_REP_REGION"/>
    <property type="match status" value="11"/>
</dbReference>
<dbReference type="Pfam" id="PF01544">
    <property type="entry name" value="CorA"/>
    <property type="match status" value="1"/>
</dbReference>
<feature type="transmembrane region" description="Helical" evidence="9">
    <location>
        <begin position="1400"/>
        <end position="1421"/>
    </location>
</feature>
<evidence type="ECO:0000256" key="1">
    <source>
        <dbReference type="ARBA" id="ARBA00004141"/>
    </source>
</evidence>
<feature type="repeat" description="ANK" evidence="7">
    <location>
        <begin position="292"/>
        <end position="324"/>
    </location>
</feature>
<feature type="repeat" description="ANK" evidence="7">
    <location>
        <begin position="391"/>
        <end position="423"/>
    </location>
</feature>
<feature type="repeat" description="ANK" evidence="7">
    <location>
        <begin position="224"/>
        <end position="256"/>
    </location>
</feature>
<evidence type="ECO:0000256" key="9">
    <source>
        <dbReference type="SAM" id="Phobius"/>
    </source>
</evidence>
<evidence type="ECO:0000256" key="5">
    <source>
        <dbReference type="ARBA" id="ARBA00023043"/>
    </source>
</evidence>
<feature type="compositionally biased region" description="Basic and acidic residues" evidence="8">
    <location>
        <begin position="790"/>
        <end position="805"/>
    </location>
</feature>
<evidence type="ECO:0000256" key="7">
    <source>
        <dbReference type="PROSITE-ProRule" id="PRU00023"/>
    </source>
</evidence>
<comment type="caution">
    <text evidence="10">The sequence shown here is derived from an EMBL/GenBank/DDBJ whole genome shotgun (WGS) entry which is preliminary data.</text>
</comment>
<dbReference type="Pfam" id="PF00023">
    <property type="entry name" value="Ank"/>
    <property type="match status" value="3"/>
</dbReference>
<dbReference type="PANTHER" id="PTHR24126">
    <property type="entry name" value="ANKYRIN REPEAT, PH AND SEC7 DOMAIN CONTAINING PROTEIN SECG-RELATED"/>
    <property type="match status" value="1"/>
</dbReference>
<dbReference type="SUPFAM" id="SSF144083">
    <property type="entry name" value="Magnesium transport protein CorA, transmembrane region"/>
    <property type="match status" value="1"/>
</dbReference>
<dbReference type="Pfam" id="PF12796">
    <property type="entry name" value="Ank_2"/>
    <property type="match status" value="4"/>
</dbReference>
<proteinExistence type="predicted"/>
<dbReference type="Pfam" id="PF13637">
    <property type="entry name" value="Ank_4"/>
    <property type="match status" value="1"/>
</dbReference>
<evidence type="ECO:0000256" key="4">
    <source>
        <dbReference type="ARBA" id="ARBA00022989"/>
    </source>
</evidence>
<dbReference type="InterPro" id="IPR002110">
    <property type="entry name" value="Ankyrin_rpt"/>
</dbReference>
<dbReference type="GO" id="GO:0046873">
    <property type="term" value="F:metal ion transmembrane transporter activity"/>
    <property type="evidence" value="ECO:0007669"/>
    <property type="project" value="InterPro"/>
</dbReference>
<keyword evidence="5 7" id="KW-0040">ANK repeat</keyword>
<feature type="repeat" description="ANK" evidence="7">
    <location>
        <begin position="325"/>
        <end position="357"/>
    </location>
</feature>
<feature type="transmembrane region" description="Helical" evidence="9">
    <location>
        <begin position="1433"/>
        <end position="1455"/>
    </location>
</feature>
<dbReference type="HOGENOM" id="CLU_003905_0_0_1"/>
<evidence type="ECO:0000256" key="3">
    <source>
        <dbReference type="ARBA" id="ARBA00022737"/>
    </source>
</evidence>
<feature type="repeat" description="ANK" evidence="7">
    <location>
        <begin position="257"/>
        <end position="291"/>
    </location>
</feature>
<reference evidence="11" key="1">
    <citation type="journal article" date="2014" name="Genome Announc.">
        <title>Genome sequence and annotation of Acremonium chrysogenum, producer of the beta-lactam antibiotic cephalosporin C.</title>
        <authorList>
            <person name="Terfehr D."/>
            <person name="Dahlmann T.A."/>
            <person name="Specht T."/>
            <person name="Zadra I."/>
            <person name="Kuernsteiner H."/>
            <person name="Kueck U."/>
        </authorList>
    </citation>
    <scope>NUCLEOTIDE SEQUENCE [LARGE SCALE GENOMIC DNA]</scope>
    <source>
        <strain evidence="11">ATCC 11550 / CBS 779.69 / DSM 880 / IAM 14645 / JCM 23072 / IMI 49137</strain>
    </source>
</reference>
<feature type="repeat" description="ANK" evidence="7">
    <location>
        <begin position="494"/>
        <end position="526"/>
    </location>
</feature>
<protein>
    <submittedName>
        <fullName evidence="10">Serine/threonine-protein phosphatase 6 regulatory ankyrin repeat subunit C-like protein</fullName>
    </submittedName>
</protein>
<feature type="repeat" description="ANK" evidence="7">
    <location>
        <begin position="156"/>
        <end position="188"/>
    </location>
</feature>
<evidence type="ECO:0000313" key="11">
    <source>
        <dbReference type="Proteomes" id="UP000029964"/>
    </source>
</evidence>
<gene>
    <name evidence="10" type="ORF">ACRE_041110</name>
</gene>
<dbReference type="OrthoDB" id="341259at2759"/>
<keyword evidence="2 9" id="KW-0812">Transmembrane</keyword>
<feature type="repeat" description="ANK" evidence="7">
    <location>
        <begin position="120"/>
        <end position="155"/>
    </location>
</feature>
<feature type="region of interest" description="Disordered" evidence="8">
    <location>
        <begin position="1"/>
        <end position="41"/>
    </location>
</feature>
<dbReference type="InterPro" id="IPR036770">
    <property type="entry name" value="Ankyrin_rpt-contain_sf"/>
</dbReference>
<keyword evidence="11" id="KW-1185">Reference proteome</keyword>